<evidence type="ECO:0000256" key="3">
    <source>
        <dbReference type="ARBA" id="ARBA00022692"/>
    </source>
</evidence>
<keyword evidence="3" id="KW-0812">Transmembrane</keyword>
<evidence type="ECO:0000256" key="10">
    <source>
        <dbReference type="ARBA" id="ARBA00023157"/>
    </source>
</evidence>
<evidence type="ECO:0000256" key="8">
    <source>
        <dbReference type="ARBA" id="ARBA00023008"/>
    </source>
</evidence>
<evidence type="ECO:0000313" key="14">
    <source>
        <dbReference type="EMBL" id="KAK1287670.1"/>
    </source>
</evidence>
<comment type="subcellular location">
    <subcellularLocation>
        <location evidence="1">Membrane</location>
        <topology evidence="1">Single-pass type I membrane protein</topology>
    </subcellularLocation>
</comment>
<evidence type="ECO:0000256" key="5">
    <source>
        <dbReference type="ARBA" id="ARBA00022729"/>
    </source>
</evidence>
<keyword evidence="4" id="KW-0479">Metal-binding</keyword>
<reference evidence="14" key="2">
    <citation type="submission" date="2023-06" db="EMBL/GenBank/DDBJ databases">
        <authorList>
            <person name="Ma L."/>
            <person name="Liu K.-W."/>
            <person name="Li Z."/>
            <person name="Hsiao Y.-Y."/>
            <person name="Qi Y."/>
            <person name="Fu T."/>
            <person name="Tang G."/>
            <person name="Zhang D."/>
            <person name="Sun W.-H."/>
            <person name="Liu D.-K."/>
            <person name="Li Y."/>
            <person name="Chen G.-Z."/>
            <person name="Liu X.-D."/>
            <person name="Liao X.-Y."/>
            <person name="Jiang Y.-T."/>
            <person name="Yu X."/>
            <person name="Hao Y."/>
            <person name="Huang J."/>
            <person name="Zhao X.-W."/>
            <person name="Ke S."/>
            <person name="Chen Y.-Y."/>
            <person name="Wu W.-L."/>
            <person name="Hsu J.-L."/>
            <person name="Lin Y.-F."/>
            <person name="Huang M.-D."/>
            <person name="Li C.-Y."/>
            <person name="Huang L."/>
            <person name="Wang Z.-W."/>
            <person name="Zhao X."/>
            <person name="Zhong W.-Y."/>
            <person name="Peng D.-H."/>
            <person name="Ahmad S."/>
            <person name="Lan S."/>
            <person name="Zhang J.-S."/>
            <person name="Tsai W.-C."/>
            <person name="Van De Peer Y."/>
            <person name="Liu Z.-J."/>
        </authorList>
    </citation>
    <scope>NUCLEOTIDE SEQUENCE</scope>
    <source>
        <strain evidence="14">CP</strain>
        <tissue evidence="14">Leaves</tissue>
    </source>
</reference>
<evidence type="ECO:0000256" key="12">
    <source>
        <dbReference type="SAM" id="SignalP"/>
    </source>
</evidence>
<dbReference type="Gene3D" id="2.60.40.420">
    <property type="entry name" value="Cupredoxins - blue copper proteins"/>
    <property type="match status" value="1"/>
</dbReference>
<evidence type="ECO:0000256" key="2">
    <source>
        <dbReference type="ARBA" id="ARBA00022448"/>
    </source>
</evidence>
<evidence type="ECO:0000256" key="11">
    <source>
        <dbReference type="ARBA" id="ARBA00023180"/>
    </source>
</evidence>
<evidence type="ECO:0000256" key="7">
    <source>
        <dbReference type="ARBA" id="ARBA00022989"/>
    </source>
</evidence>
<accession>A0AAV9CFJ9</accession>
<dbReference type="InterPro" id="IPR008972">
    <property type="entry name" value="Cupredoxin"/>
</dbReference>
<dbReference type="GO" id="GO:0009055">
    <property type="term" value="F:electron transfer activity"/>
    <property type="evidence" value="ECO:0007669"/>
    <property type="project" value="InterPro"/>
</dbReference>
<feature type="domain" description="Phytocyanin" evidence="13">
    <location>
        <begin position="24"/>
        <end position="125"/>
    </location>
</feature>
<dbReference type="PROSITE" id="PS51485">
    <property type="entry name" value="PHYTOCYANIN"/>
    <property type="match status" value="1"/>
</dbReference>
<dbReference type="SUPFAM" id="SSF49503">
    <property type="entry name" value="Cupredoxins"/>
    <property type="match status" value="1"/>
</dbReference>
<evidence type="ECO:0000256" key="6">
    <source>
        <dbReference type="ARBA" id="ARBA00022982"/>
    </source>
</evidence>
<keyword evidence="9" id="KW-0472">Membrane</keyword>
<feature type="signal peptide" evidence="12">
    <location>
        <begin position="1"/>
        <end position="23"/>
    </location>
</feature>
<gene>
    <name evidence="14" type="ORF">QJS10_CPB19g01233</name>
</gene>
<evidence type="ECO:0000256" key="4">
    <source>
        <dbReference type="ARBA" id="ARBA00022723"/>
    </source>
</evidence>
<dbReference type="EMBL" id="JAUJYO010000019">
    <property type="protein sequence ID" value="KAK1287670.1"/>
    <property type="molecule type" value="Genomic_DNA"/>
</dbReference>
<dbReference type="GO" id="GO:0009610">
    <property type="term" value="P:response to symbiotic fungus"/>
    <property type="evidence" value="ECO:0007669"/>
    <property type="project" value="UniProtKB-ARBA"/>
</dbReference>
<keyword evidence="2" id="KW-0813">Transport</keyword>
<reference evidence="14" key="1">
    <citation type="journal article" date="2023" name="Nat. Commun.">
        <title>Diploid and tetraploid genomes of Acorus and the evolution of monocots.</title>
        <authorList>
            <person name="Ma L."/>
            <person name="Liu K.W."/>
            <person name="Li Z."/>
            <person name="Hsiao Y.Y."/>
            <person name="Qi Y."/>
            <person name="Fu T."/>
            <person name="Tang G.D."/>
            <person name="Zhang D."/>
            <person name="Sun W.H."/>
            <person name="Liu D.K."/>
            <person name="Li Y."/>
            <person name="Chen G.Z."/>
            <person name="Liu X.D."/>
            <person name="Liao X.Y."/>
            <person name="Jiang Y.T."/>
            <person name="Yu X."/>
            <person name="Hao Y."/>
            <person name="Huang J."/>
            <person name="Zhao X.W."/>
            <person name="Ke S."/>
            <person name="Chen Y.Y."/>
            <person name="Wu W.L."/>
            <person name="Hsu J.L."/>
            <person name="Lin Y.F."/>
            <person name="Huang M.D."/>
            <person name="Li C.Y."/>
            <person name="Huang L."/>
            <person name="Wang Z.W."/>
            <person name="Zhao X."/>
            <person name="Zhong W.Y."/>
            <person name="Peng D.H."/>
            <person name="Ahmad S."/>
            <person name="Lan S."/>
            <person name="Zhang J.S."/>
            <person name="Tsai W.C."/>
            <person name="Van de Peer Y."/>
            <person name="Liu Z.J."/>
        </authorList>
    </citation>
    <scope>NUCLEOTIDE SEQUENCE</scope>
    <source>
        <strain evidence="14">CP</strain>
    </source>
</reference>
<dbReference type="GO" id="GO:0046872">
    <property type="term" value="F:metal ion binding"/>
    <property type="evidence" value="ECO:0007669"/>
    <property type="project" value="UniProtKB-KW"/>
</dbReference>
<dbReference type="PANTHER" id="PTHR33021">
    <property type="entry name" value="BLUE COPPER PROTEIN"/>
    <property type="match status" value="1"/>
</dbReference>
<keyword evidence="6" id="KW-0249">Electron transport</keyword>
<keyword evidence="5 12" id="KW-0732">Signal</keyword>
<organism evidence="14 15">
    <name type="scientific">Acorus calamus</name>
    <name type="common">Sweet flag</name>
    <dbReference type="NCBI Taxonomy" id="4465"/>
    <lineage>
        <taxon>Eukaryota</taxon>
        <taxon>Viridiplantae</taxon>
        <taxon>Streptophyta</taxon>
        <taxon>Embryophyta</taxon>
        <taxon>Tracheophyta</taxon>
        <taxon>Spermatophyta</taxon>
        <taxon>Magnoliopsida</taxon>
        <taxon>Liliopsida</taxon>
        <taxon>Acoraceae</taxon>
        <taxon>Acorus</taxon>
    </lineage>
</organism>
<dbReference type="InterPro" id="IPR003245">
    <property type="entry name" value="Phytocyanin_dom"/>
</dbReference>
<dbReference type="PANTHER" id="PTHR33021:SF533">
    <property type="entry name" value="PHYTOCYANIN DOMAIN-CONTAINING PROTEIN"/>
    <property type="match status" value="1"/>
</dbReference>
<evidence type="ECO:0000256" key="9">
    <source>
        <dbReference type="ARBA" id="ARBA00023136"/>
    </source>
</evidence>
<feature type="chain" id="PRO_5043709611" evidence="12">
    <location>
        <begin position="24"/>
        <end position="150"/>
    </location>
</feature>
<sequence length="150" mass="16488">MASHRIFVVLAIVATILPSISLATEHVVGDNDGWRIGFDYSKWAQGKTFQVGDTLVFNYNNAVHNVFKVSGPQFQACNVPVAMVNNSLTSGHDIVVLKTPARKWYICGAEGHCSLGQKLVIDVSPVMLSPVEAPAPALTGWRRSNMLWWH</sequence>
<evidence type="ECO:0000313" key="15">
    <source>
        <dbReference type="Proteomes" id="UP001180020"/>
    </source>
</evidence>
<keyword evidence="7" id="KW-1133">Transmembrane helix</keyword>
<keyword evidence="8" id="KW-0186">Copper</keyword>
<keyword evidence="15" id="KW-1185">Reference proteome</keyword>
<dbReference type="Proteomes" id="UP001180020">
    <property type="component" value="Unassembled WGS sequence"/>
</dbReference>
<keyword evidence="11" id="KW-0325">Glycoprotein</keyword>
<proteinExistence type="predicted"/>
<dbReference type="Pfam" id="PF02298">
    <property type="entry name" value="Cu_bind_like"/>
    <property type="match status" value="1"/>
</dbReference>
<dbReference type="CDD" id="cd04216">
    <property type="entry name" value="Phytocyanin"/>
    <property type="match status" value="1"/>
</dbReference>
<evidence type="ECO:0000259" key="13">
    <source>
        <dbReference type="PROSITE" id="PS51485"/>
    </source>
</evidence>
<dbReference type="InterPro" id="IPR039391">
    <property type="entry name" value="Phytocyanin-like"/>
</dbReference>
<evidence type="ECO:0000256" key="1">
    <source>
        <dbReference type="ARBA" id="ARBA00004479"/>
    </source>
</evidence>
<dbReference type="AlphaFoldDB" id="A0AAV9CFJ9"/>
<name>A0AAV9CFJ9_ACOCL</name>
<protein>
    <submittedName>
        <fullName evidence="14">Lamin-like protein</fullName>
    </submittedName>
</protein>
<keyword evidence="10" id="KW-1015">Disulfide bond</keyword>
<dbReference type="GO" id="GO:0005886">
    <property type="term" value="C:plasma membrane"/>
    <property type="evidence" value="ECO:0007669"/>
    <property type="project" value="TreeGrafter"/>
</dbReference>
<comment type="caution">
    <text evidence="14">The sequence shown here is derived from an EMBL/GenBank/DDBJ whole genome shotgun (WGS) entry which is preliminary data.</text>
</comment>
<dbReference type="FunFam" id="2.60.40.420:FF:000067">
    <property type="entry name" value="Cupredoxin superfamily protein"/>
    <property type="match status" value="1"/>
</dbReference>